<reference evidence="2" key="1">
    <citation type="journal article" date="2022" name="Mol. Ecol. Resour.">
        <title>The genomes of chicory, endive, great burdock and yacon provide insights into Asteraceae palaeo-polyploidization history and plant inulin production.</title>
        <authorList>
            <person name="Fan W."/>
            <person name="Wang S."/>
            <person name="Wang H."/>
            <person name="Wang A."/>
            <person name="Jiang F."/>
            <person name="Liu H."/>
            <person name="Zhao H."/>
            <person name="Xu D."/>
            <person name="Zhang Y."/>
        </authorList>
    </citation>
    <scope>NUCLEOTIDE SEQUENCE [LARGE SCALE GENOMIC DNA]</scope>
    <source>
        <strain evidence="2">cv. Yunnan</strain>
    </source>
</reference>
<protein>
    <submittedName>
        <fullName evidence="1">Uncharacterized protein</fullName>
    </submittedName>
</protein>
<comment type="caution">
    <text evidence="1">The sequence shown here is derived from an EMBL/GenBank/DDBJ whole genome shotgun (WGS) entry which is preliminary data.</text>
</comment>
<evidence type="ECO:0000313" key="2">
    <source>
        <dbReference type="Proteomes" id="UP001056120"/>
    </source>
</evidence>
<accession>A0ACB9AP82</accession>
<evidence type="ECO:0000313" key="1">
    <source>
        <dbReference type="EMBL" id="KAI3711657.1"/>
    </source>
</evidence>
<name>A0ACB9AP82_9ASTR</name>
<dbReference type="EMBL" id="CM042041">
    <property type="protein sequence ID" value="KAI3711657.1"/>
    <property type="molecule type" value="Genomic_DNA"/>
</dbReference>
<sequence length="678" mass="75352">MGYNSTQNYLKLLAQLAVNENVNHDIVSSLIGYVKPIYQSDLNNRYSEPMLWIGLYIALASLCCILAMVADLVHGLKSRKPWFPCKYFSVNAASLSVISVAMKLPVDLSGSMPGDVDQVAKLGSMAFMCTMMANLLPCLATMDSNELLTNIIALGVLVITMVVNVCIQIETGVISYKEDAHLLKTVAKKYDLESLGINKYRNTIIATLYVTLLLVLLIIHVCSSLAILKSKQIIESKYQQGHETASKDVRQSTGSVLTIEKLKQHVSDYWVMSGSGSPQFIIACSVTTTASGVICCLTTIMHTLTVSWSISAMLKEHYDSDYKWSTVVILIVQFIGVILGTVAPLSRCFATLSFKAVLSSFGETTENLELRRYVLQHENEMELAERTLEGFSKSMNRLIQKGEKKQPNNLKKLIEEKSTPGFQGVKKFDNSHYVPALLSEVEYQECWSLPVVTLTAIAVTLPDIEKVEVDSLLKSVREGLEYVMLVEENLNTSGDYVSVHKAAETLWQEVDVCHKWLGDKLQDIASQVNTTASQVERTRQIVQLFMEKAKIKIKEGVSSMDIGGTNGDSECKSICANSMSRVTRTIINDKEIENELFKELSSWIADIMAACLTNLPQVIAMKCHSSEIEKREACVQAAARLLGETKEMINTLQGHDIPRMSPDDLPFIDKWLAYLSDP</sequence>
<gene>
    <name evidence="1" type="ORF">L1987_70196</name>
</gene>
<organism evidence="1 2">
    <name type="scientific">Smallanthus sonchifolius</name>
    <dbReference type="NCBI Taxonomy" id="185202"/>
    <lineage>
        <taxon>Eukaryota</taxon>
        <taxon>Viridiplantae</taxon>
        <taxon>Streptophyta</taxon>
        <taxon>Embryophyta</taxon>
        <taxon>Tracheophyta</taxon>
        <taxon>Spermatophyta</taxon>
        <taxon>Magnoliopsida</taxon>
        <taxon>eudicotyledons</taxon>
        <taxon>Gunneridae</taxon>
        <taxon>Pentapetalae</taxon>
        <taxon>asterids</taxon>
        <taxon>campanulids</taxon>
        <taxon>Asterales</taxon>
        <taxon>Asteraceae</taxon>
        <taxon>Asteroideae</taxon>
        <taxon>Heliantheae alliance</taxon>
        <taxon>Millerieae</taxon>
        <taxon>Smallanthus</taxon>
    </lineage>
</organism>
<keyword evidence="2" id="KW-1185">Reference proteome</keyword>
<reference evidence="1 2" key="2">
    <citation type="journal article" date="2022" name="Mol. Ecol. Resour.">
        <title>The genomes of chicory, endive, great burdock and yacon provide insights into Asteraceae paleo-polyploidization history and plant inulin production.</title>
        <authorList>
            <person name="Fan W."/>
            <person name="Wang S."/>
            <person name="Wang H."/>
            <person name="Wang A."/>
            <person name="Jiang F."/>
            <person name="Liu H."/>
            <person name="Zhao H."/>
            <person name="Xu D."/>
            <person name="Zhang Y."/>
        </authorList>
    </citation>
    <scope>NUCLEOTIDE SEQUENCE [LARGE SCALE GENOMIC DNA]</scope>
    <source>
        <strain evidence="2">cv. Yunnan</strain>
        <tissue evidence="1">Leaves</tissue>
    </source>
</reference>
<dbReference type="Proteomes" id="UP001056120">
    <property type="component" value="Linkage Group LG24"/>
</dbReference>
<proteinExistence type="predicted"/>